<dbReference type="OrthoDB" id="7509188at2"/>
<evidence type="ECO:0008006" key="4">
    <source>
        <dbReference type="Google" id="ProtNLM"/>
    </source>
</evidence>
<evidence type="ECO:0000313" key="2">
    <source>
        <dbReference type="EMBL" id="ACL62057.1"/>
    </source>
</evidence>
<evidence type="ECO:0000313" key="3">
    <source>
        <dbReference type="Proteomes" id="UP000008207"/>
    </source>
</evidence>
<gene>
    <name evidence="2" type="ordered locus">Mnod_7318</name>
</gene>
<protein>
    <recommendedName>
        <fullName evidence="4">Gene transfer agent (GTA) like protein</fullName>
    </recommendedName>
</protein>
<dbReference type="STRING" id="460265.Mnod_7318"/>
<dbReference type="HOGENOM" id="CLU_145382_1_0_5"/>
<evidence type="ECO:0000256" key="1">
    <source>
        <dbReference type="SAM" id="MobiDB-lite"/>
    </source>
</evidence>
<dbReference type="AlphaFoldDB" id="B8ILT2"/>
<dbReference type="KEGG" id="mno:Mnod_7318"/>
<dbReference type="eggNOG" id="ENOG5032XFF">
    <property type="taxonomic scope" value="Bacteria"/>
</dbReference>
<dbReference type="InterPro" id="IPR021791">
    <property type="entry name" value="Phage_TAC_11"/>
</dbReference>
<dbReference type="Proteomes" id="UP000008207">
    <property type="component" value="Chromosome"/>
</dbReference>
<sequence length="131" mass="13745">MRTDTSRTAHYAEFAGRRRKFELRLGEIGELERRCGAGIGAIMLRLANHTFYGADVRETVRLGLIGGGEDLAGAEALMRYTVDGFPLSTHLQLAADILSAAVAGVEPEGNGETEGRSDAPATSPSGTAPGA</sequence>
<reference evidence="2 3" key="1">
    <citation type="submission" date="2009-01" db="EMBL/GenBank/DDBJ databases">
        <title>Complete sequence of chromosome of Methylobacterium nodulans ORS 2060.</title>
        <authorList>
            <consortium name="US DOE Joint Genome Institute"/>
            <person name="Lucas S."/>
            <person name="Copeland A."/>
            <person name="Lapidus A."/>
            <person name="Glavina del Rio T."/>
            <person name="Dalin E."/>
            <person name="Tice H."/>
            <person name="Bruce D."/>
            <person name="Goodwin L."/>
            <person name="Pitluck S."/>
            <person name="Sims D."/>
            <person name="Brettin T."/>
            <person name="Detter J.C."/>
            <person name="Han C."/>
            <person name="Larimer F."/>
            <person name="Land M."/>
            <person name="Hauser L."/>
            <person name="Kyrpides N."/>
            <person name="Ivanova N."/>
            <person name="Marx C.J."/>
            <person name="Richardson P."/>
        </authorList>
    </citation>
    <scope>NUCLEOTIDE SEQUENCE [LARGE SCALE GENOMIC DNA]</scope>
    <source>
        <strain evidence="3">LMG 21967 / CNCM I-2342 / ORS 2060</strain>
    </source>
</reference>
<dbReference type="Pfam" id="PF11836">
    <property type="entry name" value="Phage_TAC_11"/>
    <property type="match status" value="1"/>
</dbReference>
<feature type="region of interest" description="Disordered" evidence="1">
    <location>
        <begin position="105"/>
        <end position="131"/>
    </location>
</feature>
<dbReference type="EMBL" id="CP001349">
    <property type="protein sequence ID" value="ACL62057.1"/>
    <property type="molecule type" value="Genomic_DNA"/>
</dbReference>
<accession>B8ILT2</accession>
<organism evidence="2 3">
    <name type="scientific">Methylobacterium nodulans (strain LMG 21967 / CNCM I-2342 / ORS 2060)</name>
    <dbReference type="NCBI Taxonomy" id="460265"/>
    <lineage>
        <taxon>Bacteria</taxon>
        <taxon>Pseudomonadati</taxon>
        <taxon>Pseudomonadota</taxon>
        <taxon>Alphaproteobacteria</taxon>
        <taxon>Hyphomicrobiales</taxon>
        <taxon>Methylobacteriaceae</taxon>
        <taxon>Methylobacterium</taxon>
    </lineage>
</organism>
<proteinExistence type="predicted"/>
<keyword evidence="3" id="KW-1185">Reference proteome</keyword>
<name>B8ILT2_METNO</name>
<feature type="compositionally biased region" description="Polar residues" evidence="1">
    <location>
        <begin position="120"/>
        <end position="131"/>
    </location>
</feature>
<dbReference type="RefSeq" id="WP_015933616.1">
    <property type="nucleotide sequence ID" value="NC_011894.1"/>
</dbReference>